<dbReference type="Gene3D" id="3.30.70.360">
    <property type="match status" value="1"/>
</dbReference>
<dbReference type="SUPFAM" id="SSF55031">
    <property type="entry name" value="Bacterial exopeptidase dimerisation domain"/>
    <property type="match status" value="1"/>
</dbReference>
<gene>
    <name evidence="4" type="ORF">EP073_05460</name>
</gene>
<dbReference type="PANTHER" id="PTHR11014">
    <property type="entry name" value="PEPTIDASE M20 FAMILY MEMBER"/>
    <property type="match status" value="1"/>
</dbReference>
<keyword evidence="2" id="KW-0479">Metal-binding</keyword>
<feature type="binding site" evidence="2">
    <location>
        <position position="90"/>
    </location>
    <ligand>
        <name>Mn(2+)</name>
        <dbReference type="ChEBI" id="CHEBI:29035"/>
        <label>2</label>
    </ligand>
</feature>
<evidence type="ECO:0000256" key="2">
    <source>
        <dbReference type="PIRSR" id="PIRSR005962-1"/>
    </source>
</evidence>
<dbReference type="InterPro" id="IPR017439">
    <property type="entry name" value="Amidohydrolase"/>
</dbReference>
<dbReference type="KEGG" id="gtl:EP073_05460"/>
<dbReference type="CDD" id="cd03886">
    <property type="entry name" value="M20_Acy1"/>
    <property type="match status" value="1"/>
</dbReference>
<dbReference type="GO" id="GO:0019877">
    <property type="term" value="P:diaminopimelate biosynthetic process"/>
    <property type="evidence" value="ECO:0007669"/>
    <property type="project" value="TreeGrafter"/>
</dbReference>
<feature type="binding site" evidence="2">
    <location>
        <position position="150"/>
    </location>
    <ligand>
        <name>Mn(2+)</name>
        <dbReference type="ChEBI" id="CHEBI:29035"/>
        <label>2</label>
    </ligand>
</feature>
<dbReference type="RefSeq" id="WP_128466156.1">
    <property type="nucleotide sequence ID" value="NZ_CP035108.1"/>
</dbReference>
<dbReference type="PIRSF" id="PIRSF005962">
    <property type="entry name" value="Pept_M20D_amidohydro"/>
    <property type="match status" value="1"/>
</dbReference>
<feature type="binding site" evidence="2">
    <location>
        <position position="92"/>
    </location>
    <ligand>
        <name>Mn(2+)</name>
        <dbReference type="ChEBI" id="CHEBI:29035"/>
        <label>2</label>
    </ligand>
</feature>
<dbReference type="InterPro" id="IPR011650">
    <property type="entry name" value="Peptidase_M20_dimer"/>
</dbReference>
<evidence type="ECO:0000256" key="1">
    <source>
        <dbReference type="ARBA" id="ARBA00022801"/>
    </source>
</evidence>
<dbReference type="Proteomes" id="UP000287502">
    <property type="component" value="Chromosome"/>
</dbReference>
<keyword evidence="2" id="KW-0464">Manganese</keyword>
<keyword evidence="1 4" id="KW-0378">Hydrolase</keyword>
<dbReference type="PANTHER" id="PTHR11014:SF98">
    <property type="entry name" value="N-ACETYLDIAMINOPIMELATE DEACETYLASE"/>
    <property type="match status" value="1"/>
</dbReference>
<dbReference type="Pfam" id="PF01546">
    <property type="entry name" value="Peptidase_M20"/>
    <property type="match status" value="1"/>
</dbReference>
<evidence type="ECO:0000313" key="5">
    <source>
        <dbReference type="Proteomes" id="UP000287502"/>
    </source>
</evidence>
<feature type="domain" description="Peptidase M20 dimerisation" evidence="3">
    <location>
        <begin position="170"/>
        <end position="256"/>
    </location>
</feature>
<sequence length="376" mass="41046">MPVNRILPDEGLAVRLMDDLAILAEPSFKEYKTTKYITAFLEKIGISPSHIFETGCYGTLDFGAEKTVAFRADIDALPANPEKTEYRHLCGHHHNMTALLLLLEAVQRSEAKPKVNIRYIFQPAEEIVSGAKFMIEKGCLEGVDCIFAAHAENEIPMGKSAVKSGPCMAGSHHIAVTFTGKATHAAMPHLGNDAVTAAADYVTKAQMIVSRLKDPTLPGLISFGSIHGGSADNIIPEKVELKGTFRYFHTEVKAVIEKGLKSLAVSIEELYGVKIELEIKDGTHPVLNDPSLAAFICDLADAESLPRVPYDKLTLGGEDFSEYVKLVKGVFLWTGANEKGNHPPLHSGDFYVPMPTVTASANMWIKLAYGIDKYFV</sequence>
<feature type="binding site" evidence="2">
    <location>
        <position position="126"/>
    </location>
    <ligand>
        <name>Mn(2+)</name>
        <dbReference type="ChEBI" id="CHEBI:29035"/>
        <label>2</label>
    </ligand>
</feature>
<keyword evidence="5" id="KW-1185">Reference proteome</keyword>
<dbReference type="Pfam" id="PF07687">
    <property type="entry name" value="M20_dimer"/>
    <property type="match status" value="1"/>
</dbReference>
<name>A0A3R5UXE9_9BACT</name>
<dbReference type="OrthoDB" id="9776731at2"/>
<feature type="binding site" evidence="2">
    <location>
        <position position="346"/>
    </location>
    <ligand>
        <name>Mn(2+)</name>
        <dbReference type="ChEBI" id="CHEBI:29035"/>
        <label>2</label>
    </ligand>
</feature>
<dbReference type="Gene3D" id="3.40.630.10">
    <property type="entry name" value="Zn peptidases"/>
    <property type="match status" value="1"/>
</dbReference>
<dbReference type="FunFam" id="3.30.70.360:FF:000001">
    <property type="entry name" value="N-acetyldiaminopimelate deacetylase"/>
    <property type="match status" value="1"/>
</dbReference>
<evidence type="ECO:0000259" key="3">
    <source>
        <dbReference type="Pfam" id="PF07687"/>
    </source>
</evidence>
<dbReference type="AlphaFoldDB" id="A0A3R5UXE9"/>
<dbReference type="GO" id="GO:0050118">
    <property type="term" value="F:N-acetyldiaminopimelate deacetylase activity"/>
    <property type="evidence" value="ECO:0007669"/>
    <property type="project" value="UniProtKB-ARBA"/>
</dbReference>
<dbReference type="NCBIfam" id="TIGR01891">
    <property type="entry name" value="amidohydrolases"/>
    <property type="match status" value="1"/>
</dbReference>
<organism evidence="4 5">
    <name type="scientific">Geovibrio thiophilus</name>
    <dbReference type="NCBI Taxonomy" id="139438"/>
    <lineage>
        <taxon>Bacteria</taxon>
        <taxon>Pseudomonadati</taxon>
        <taxon>Deferribacterota</taxon>
        <taxon>Deferribacteres</taxon>
        <taxon>Deferribacterales</taxon>
        <taxon>Geovibrionaceae</taxon>
        <taxon>Geovibrio</taxon>
    </lineage>
</organism>
<dbReference type="InterPro" id="IPR002933">
    <property type="entry name" value="Peptidase_M20"/>
</dbReference>
<dbReference type="InterPro" id="IPR036264">
    <property type="entry name" value="Bact_exopeptidase_dim_dom"/>
</dbReference>
<accession>A0A3R5UXE9</accession>
<evidence type="ECO:0000313" key="4">
    <source>
        <dbReference type="EMBL" id="QAR32870.1"/>
    </source>
</evidence>
<dbReference type="EMBL" id="CP035108">
    <property type="protein sequence ID" value="QAR32870.1"/>
    <property type="molecule type" value="Genomic_DNA"/>
</dbReference>
<reference evidence="4 5" key="1">
    <citation type="submission" date="2019-01" db="EMBL/GenBank/DDBJ databases">
        <title>Geovibrio thiophilus DSM 11263, complete genome.</title>
        <authorList>
            <person name="Spring S."/>
            <person name="Bunk B."/>
            <person name="Sproer C."/>
        </authorList>
    </citation>
    <scope>NUCLEOTIDE SEQUENCE [LARGE SCALE GENOMIC DNA]</scope>
    <source>
        <strain evidence="4 5">DSM 11263</strain>
    </source>
</reference>
<dbReference type="GO" id="GO:0046872">
    <property type="term" value="F:metal ion binding"/>
    <property type="evidence" value="ECO:0007669"/>
    <property type="project" value="UniProtKB-KW"/>
</dbReference>
<comment type="cofactor">
    <cofactor evidence="2">
        <name>Mn(2+)</name>
        <dbReference type="ChEBI" id="CHEBI:29035"/>
    </cofactor>
    <text evidence="2">The Mn(2+) ion enhances activity.</text>
</comment>
<protein>
    <submittedName>
        <fullName evidence="4">Amidohydrolase</fullName>
    </submittedName>
</protein>
<proteinExistence type="predicted"/>
<dbReference type="SUPFAM" id="SSF53187">
    <property type="entry name" value="Zn-dependent exopeptidases"/>
    <property type="match status" value="1"/>
</dbReference>